<feature type="compositionally biased region" description="Basic and acidic residues" evidence="1">
    <location>
        <begin position="216"/>
        <end position="235"/>
    </location>
</feature>
<evidence type="ECO:0000256" key="1">
    <source>
        <dbReference type="SAM" id="MobiDB-lite"/>
    </source>
</evidence>
<dbReference type="EMBL" id="CADCVU010000009">
    <property type="protein sequence ID" value="CAA9479820.1"/>
    <property type="molecule type" value="Genomic_DNA"/>
</dbReference>
<feature type="compositionally biased region" description="Basic and acidic residues" evidence="1">
    <location>
        <begin position="282"/>
        <end position="292"/>
    </location>
</feature>
<gene>
    <name evidence="2" type="ORF">AVDCRST_MAG45-92</name>
</gene>
<sequence>DRFGRGVRDPAGAAAPERGLRPTVRDREPVATRARRRRRAHRRAARDRARGRGGRERRRDRRRCGKPARAGSGHRRGGAGHPALRAHGHRPPRCAGRGRARGWLFAQPPRGHPRGRQQGGGGDHARGRPAARGRARAGVGRAAVHHLRGAGPPRGQGLRPLAAARQARLRLRPRLSDRRAHPGRADLLRHRGAPPRPVGPRRAAPGSRAQRGGGCGERDHPSAARAPRRGDDGQRRAHRRRGGGQRRTRALSRGARGPQPRPRARRGAGHRDRRRPHRRRDGGRVRSRDRGPRGFPRLSPDPHRRAGCDSRSRARRPRHRTGLLQHRLGQRRRGVQRRRPALPQPRRRQRGQPPPRRAGQRRGARDRPRPRARDRRSQRL</sequence>
<feature type="compositionally biased region" description="Basic residues" evidence="1">
    <location>
        <begin position="55"/>
        <end position="100"/>
    </location>
</feature>
<feature type="compositionally biased region" description="Basic and acidic residues" evidence="1">
    <location>
        <begin position="300"/>
        <end position="312"/>
    </location>
</feature>
<feature type="compositionally biased region" description="Basic residues" evidence="1">
    <location>
        <begin position="33"/>
        <end position="45"/>
    </location>
</feature>
<feature type="compositionally biased region" description="Basic residues" evidence="1">
    <location>
        <begin position="236"/>
        <end position="250"/>
    </location>
</feature>
<feature type="compositionally biased region" description="Basic residues" evidence="1">
    <location>
        <begin position="262"/>
        <end position="281"/>
    </location>
</feature>
<feature type="compositionally biased region" description="Low complexity" evidence="1">
    <location>
        <begin position="200"/>
        <end position="210"/>
    </location>
</feature>
<feature type="non-terminal residue" evidence="2">
    <location>
        <position position="1"/>
    </location>
</feature>
<evidence type="ECO:0000313" key="2">
    <source>
        <dbReference type="EMBL" id="CAA9479820.1"/>
    </source>
</evidence>
<feature type="region of interest" description="Disordered" evidence="1">
    <location>
        <begin position="1"/>
        <end position="380"/>
    </location>
</feature>
<proteinExistence type="predicted"/>
<feature type="non-terminal residue" evidence="2">
    <location>
        <position position="380"/>
    </location>
</feature>
<feature type="compositionally biased region" description="Basic residues" evidence="1">
    <location>
        <begin position="328"/>
        <end position="350"/>
    </location>
</feature>
<feature type="compositionally biased region" description="Basic and acidic residues" evidence="1">
    <location>
        <begin position="18"/>
        <end position="30"/>
    </location>
</feature>
<dbReference type="AlphaFoldDB" id="A0A6J4RR45"/>
<organism evidence="2">
    <name type="scientific">uncultured Solirubrobacterales bacterium</name>
    <dbReference type="NCBI Taxonomy" id="768556"/>
    <lineage>
        <taxon>Bacteria</taxon>
        <taxon>Bacillati</taxon>
        <taxon>Actinomycetota</taxon>
        <taxon>Thermoleophilia</taxon>
        <taxon>Solirubrobacterales</taxon>
        <taxon>environmental samples</taxon>
    </lineage>
</organism>
<reference evidence="2" key="1">
    <citation type="submission" date="2020-02" db="EMBL/GenBank/DDBJ databases">
        <authorList>
            <person name="Meier V. D."/>
        </authorList>
    </citation>
    <scope>NUCLEOTIDE SEQUENCE</scope>
    <source>
        <strain evidence="2">AVDCRST_MAG45</strain>
    </source>
</reference>
<accession>A0A6J4RR45</accession>
<feature type="compositionally biased region" description="Basic and acidic residues" evidence="1">
    <location>
        <begin position="174"/>
        <end position="189"/>
    </location>
</feature>
<feature type="compositionally biased region" description="Basic and acidic residues" evidence="1">
    <location>
        <begin position="363"/>
        <end position="380"/>
    </location>
</feature>
<name>A0A6J4RR45_9ACTN</name>
<protein>
    <submittedName>
        <fullName evidence="2">Uncharacterized peptidase YqjE</fullName>
    </submittedName>
</protein>